<evidence type="ECO:0000313" key="2">
    <source>
        <dbReference type="EMBL" id="KAI3895997.1"/>
    </source>
</evidence>
<feature type="compositionally biased region" description="Polar residues" evidence="1">
    <location>
        <begin position="321"/>
        <end position="335"/>
    </location>
</feature>
<name>A0AAD4XD35_9MAGN</name>
<accession>A0AAD4XD35</accession>
<evidence type="ECO:0000256" key="1">
    <source>
        <dbReference type="SAM" id="MobiDB-lite"/>
    </source>
</evidence>
<sequence length="343" mass="39009">MAVISNVATLLQFQSISFEPTISKTNHRISAIGAKFRFGSSYLSWNPRKVEQKFPVKVICSLEDSDEKRIRNDKEVGDSGNQIRKFRGMISSNVTPVVFEIKRQIHTNYVAIWCVVISFSLIAVRDYITRKSRDSHHGSVADLVKRGQLRSDRRGISGPLKYDDPFDNPLVKVNKTNSTVEMCGKVYRLAPITLTQDEQSSHQRRRSRAYQWKRPTMFIKEGDSIPPDVDPDTVRWIPANHPFATTVNEIDEDLAQNNMYQKNGVPYRIKAEHEALQKKLESLQNEKKLNKMVIDPSDARDFERPFRSASVDRKSNGGQAGNNSSVSPNSHGTDTSPEEMKKL</sequence>
<dbReference type="AlphaFoldDB" id="A0AAD4XD35"/>
<dbReference type="PANTHER" id="PTHR36317:SF1">
    <property type="entry name" value="PROTEIN MULTIPLE CHLOROPLAST DIVISION SITE 1"/>
    <property type="match status" value="1"/>
</dbReference>
<reference evidence="2" key="1">
    <citation type="submission" date="2022-04" db="EMBL/GenBank/DDBJ databases">
        <title>A functionally conserved STORR gene fusion in Papaver species that diverged 16.8 million years ago.</title>
        <authorList>
            <person name="Catania T."/>
        </authorList>
    </citation>
    <scope>NUCLEOTIDE SEQUENCE</scope>
    <source>
        <strain evidence="2">S-188037</strain>
    </source>
</reference>
<protein>
    <recommendedName>
        <fullName evidence="4">Protein MULTIPLE CHLOROPLAST DIVISION SITE 1</fullName>
    </recommendedName>
</protein>
<dbReference type="GO" id="GO:0009706">
    <property type="term" value="C:chloroplast inner membrane"/>
    <property type="evidence" value="ECO:0007669"/>
    <property type="project" value="TreeGrafter"/>
</dbReference>
<proteinExistence type="predicted"/>
<dbReference type="Proteomes" id="UP001202328">
    <property type="component" value="Unassembled WGS sequence"/>
</dbReference>
<dbReference type="EMBL" id="JAJJMB010011896">
    <property type="protein sequence ID" value="KAI3895997.1"/>
    <property type="molecule type" value="Genomic_DNA"/>
</dbReference>
<organism evidence="2 3">
    <name type="scientific">Papaver atlanticum</name>
    <dbReference type="NCBI Taxonomy" id="357466"/>
    <lineage>
        <taxon>Eukaryota</taxon>
        <taxon>Viridiplantae</taxon>
        <taxon>Streptophyta</taxon>
        <taxon>Embryophyta</taxon>
        <taxon>Tracheophyta</taxon>
        <taxon>Spermatophyta</taxon>
        <taxon>Magnoliopsida</taxon>
        <taxon>Ranunculales</taxon>
        <taxon>Papaveraceae</taxon>
        <taxon>Papaveroideae</taxon>
        <taxon>Papaver</taxon>
    </lineage>
</organism>
<evidence type="ECO:0000313" key="3">
    <source>
        <dbReference type="Proteomes" id="UP001202328"/>
    </source>
</evidence>
<feature type="region of interest" description="Disordered" evidence="1">
    <location>
        <begin position="291"/>
        <end position="343"/>
    </location>
</feature>
<gene>
    <name evidence="2" type="ORF">MKW98_025788</name>
</gene>
<feature type="compositionally biased region" description="Basic and acidic residues" evidence="1">
    <location>
        <begin position="297"/>
        <end position="315"/>
    </location>
</feature>
<keyword evidence="3" id="KW-1185">Reference proteome</keyword>
<evidence type="ECO:0008006" key="4">
    <source>
        <dbReference type="Google" id="ProtNLM"/>
    </source>
</evidence>
<dbReference type="GO" id="GO:0010020">
    <property type="term" value="P:chloroplast fission"/>
    <property type="evidence" value="ECO:0007669"/>
    <property type="project" value="InterPro"/>
</dbReference>
<dbReference type="InterPro" id="IPR034572">
    <property type="entry name" value="MCD1"/>
</dbReference>
<dbReference type="PANTHER" id="PTHR36317">
    <property type="entry name" value="PROTEIN MULTIPLE CHLOROPLAST DIVISION SITE 1"/>
    <property type="match status" value="1"/>
</dbReference>
<comment type="caution">
    <text evidence="2">The sequence shown here is derived from an EMBL/GenBank/DDBJ whole genome shotgun (WGS) entry which is preliminary data.</text>
</comment>